<sequence length="457" mass="50458">MLVEEERPRADAAERQIARWIEANVGGRVVRTVRQGRWRPAWHVDVERDGRTLALYVRGERVENFLPYSLERECAVWRLLEAGGLRVPHVHGLIEELPGIVMDRVAGRSNLATADSAQDVEAVRRQLAAQIVQMHRLDIAPFVAAGLRLPDSPRALTLSQFDDIHARYKTERRRADPLVAFAARWVERNAPPSARPACYTACDAGQFLFDGAELTALMDFELSVIGDPMMDLAALRIRGQWEDLGDIPSFYALYEAAGGWPVDLPAIRFHTAAFALAGTMASCLCMDQFLAAPQPDADYVEYLVWIVWEAKQALEAIAECIGVALDPPAPPPERHGWADAPIFAMASMVGELPEADPVAAYRKNVQRSLTAYLERIALYGPKLEADYLADVARMVGEAPADVAEADRLLEAFVEAAGPEADEALLRLLHANVCRRAFLLAVPGSLYLNGLVRPLLPV</sequence>
<dbReference type="Gene3D" id="3.90.1200.10">
    <property type="match status" value="1"/>
</dbReference>
<protein>
    <recommendedName>
        <fullName evidence="1">Aminoglycoside phosphotransferase domain-containing protein</fullName>
    </recommendedName>
</protein>
<dbReference type="PANTHER" id="PTHR21310">
    <property type="entry name" value="AMINOGLYCOSIDE PHOSPHOTRANSFERASE-RELATED-RELATED"/>
    <property type="match status" value="1"/>
</dbReference>
<dbReference type="AlphaFoldDB" id="A0A437LV19"/>
<gene>
    <name evidence="2" type="ORF">EOD43_22755</name>
</gene>
<evidence type="ECO:0000313" key="2">
    <source>
        <dbReference type="EMBL" id="RVT89143.1"/>
    </source>
</evidence>
<accession>A0A437LV19</accession>
<dbReference type="OrthoDB" id="7510553at2"/>
<dbReference type="InterPro" id="IPR011009">
    <property type="entry name" value="Kinase-like_dom_sf"/>
</dbReference>
<dbReference type="InterPro" id="IPR002575">
    <property type="entry name" value="Aminoglycoside_PTrfase"/>
</dbReference>
<dbReference type="EMBL" id="SACN01000006">
    <property type="protein sequence ID" value="RVT89143.1"/>
    <property type="molecule type" value="Genomic_DNA"/>
</dbReference>
<evidence type="ECO:0000259" key="1">
    <source>
        <dbReference type="Pfam" id="PF01636"/>
    </source>
</evidence>
<name>A0A437LV19_9SPHN</name>
<dbReference type="InterPro" id="IPR051678">
    <property type="entry name" value="AGP_Transferase"/>
</dbReference>
<feature type="domain" description="Aminoglycoside phosphotransferase" evidence="1">
    <location>
        <begin position="69"/>
        <end position="265"/>
    </location>
</feature>
<dbReference type="RefSeq" id="WP_127746733.1">
    <property type="nucleotide sequence ID" value="NZ_SACN01000006.1"/>
</dbReference>
<reference evidence="2 3" key="1">
    <citation type="submission" date="2019-01" db="EMBL/GenBank/DDBJ databases">
        <authorList>
            <person name="Chen W.-M."/>
        </authorList>
    </citation>
    <scope>NUCLEOTIDE SEQUENCE [LARGE SCALE GENOMIC DNA]</scope>
    <source>
        <strain evidence="2 3">CCP-7</strain>
    </source>
</reference>
<dbReference type="SUPFAM" id="SSF56112">
    <property type="entry name" value="Protein kinase-like (PK-like)"/>
    <property type="match status" value="1"/>
</dbReference>
<evidence type="ECO:0000313" key="3">
    <source>
        <dbReference type="Proteomes" id="UP000282971"/>
    </source>
</evidence>
<proteinExistence type="predicted"/>
<keyword evidence="3" id="KW-1185">Reference proteome</keyword>
<comment type="caution">
    <text evidence="2">The sequence shown here is derived from an EMBL/GenBank/DDBJ whole genome shotgun (WGS) entry which is preliminary data.</text>
</comment>
<dbReference type="Pfam" id="PF01636">
    <property type="entry name" value="APH"/>
    <property type="match status" value="1"/>
</dbReference>
<dbReference type="Proteomes" id="UP000282971">
    <property type="component" value="Unassembled WGS sequence"/>
</dbReference>
<organism evidence="2 3">
    <name type="scientific">Sphingomonas crocodyli</name>
    <dbReference type="NCBI Taxonomy" id="1979270"/>
    <lineage>
        <taxon>Bacteria</taxon>
        <taxon>Pseudomonadati</taxon>
        <taxon>Pseudomonadota</taxon>
        <taxon>Alphaproteobacteria</taxon>
        <taxon>Sphingomonadales</taxon>
        <taxon>Sphingomonadaceae</taxon>
        <taxon>Sphingomonas</taxon>
    </lineage>
</organism>